<sequence length="482" mass="53632">MASNKNSIKIHDHFNVTPPSSATHLSLPLTYFDVFWLRFHPVERTFFYSFPSQHTDPSFFYDQVVPKLKTSLSLTLQHFLPLAGKIVWPEDSEKPIIQYNPGDDDGVSLVIAESDANFNDILDNSPHEASESRSFVPHLESSDSSASVISIQITLFPNSGFCIGITAHHAILDGKSSTMFIKAWASLSQTSEESSPLVQELEPLFDREVIKDPKGLDTVFTNHWKNIASMLDPSDTNNKKSLEILSHAFPPKVEDSLRATFDLTRSDLEKIKKRVLSKWDTIVYEEESNNSNPYPKPHALSTFVATCAYVTVCIAKAFQESEKEKHKFWFAFTVDCRSRLEPPLPDKYFGNCVCGHVTDTKTEDFTNEDGLVLVAKKIYSTIKKIEKGALDGIEDLFSTYSSLMGENVVGIGVAGSNRFSVYGTDFGWGSPTKVEIPSVDRGVTIGIAESKDGKGGIQVELVLKKNVMGLFHTLFHAGLSEN</sequence>
<dbReference type="STRING" id="3871.A0A4P1RS57"/>
<evidence type="ECO:0000313" key="4">
    <source>
        <dbReference type="Proteomes" id="UP000188354"/>
    </source>
</evidence>
<dbReference type="GO" id="GO:0016747">
    <property type="term" value="F:acyltransferase activity, transferring groups other than amino-acyl groups"/>
    <property type="evidence" value="ECO:0007669"/>
    <property type="project" value="UniProtKB-ARBA"/>
</dbReference>
<dbReference type="Proteomes" id="UP000188354">
    <property type="component" value="Chromosome LG02"/>
</dbReference>
<dbReference type="Gene3D" id="3.30.559.10">
    <property type="entry name" value="Chloramphenicol acetyltransferase-like domain"/>
    <property type="match status" value="2"/>
</dbReference>
<keyword evidence="2" id="KW-0012">Acyltransferase</keyword>
<dbReference type="Pfam" id="PF02458">
    <property type="entry name" value="Transferase"/>
    <property type="match status" value="1"/>
</dbReference>
<dbReference type="InterPro" id="IPR023213">
    <property type="entry name" value="CAT-like_dom_sf"/>
</dbReference>
<evidence type="ECO:0000313" key="3">
    <source>
        <dbReference type="EMBL" id="OIW16742.1"/>
    </source>
</evidence>
<dbReference type="InterPro" id="IPR051504">
    <property type="entry name" value="Plant_metabolite_acyltrans"/>
</dbReference>
<gene>
    <name evidence="3" type="ORF">TanjilG_14512</name>
</gene>
<reference evidence="3 4" key="1">
    <citation type="journal article" date="2017" name="Plant Biotechnol. J.">
        <title>A comprehensive draft genome sequence for lupin (Lupinus angustifolius), an emerging health food: insights into plant-microbe interactions and legume evolution.</title>
        <authorList>
            <person name="Hane J.K."/>
            <person name="Ming Y."/>
            <person name="Kamphuis L.G."/>
            <person name="Nelson M.N."/>
            <person name="Garg G."/>
            <person name="Atkins C.A."/>
            <person name="Bayer P.E."/>
            <person name="Bravo A."/>
            <person name="Bringans S."/>
            <person name="Cannon S."/>
            <person name="Edwards D."/>
            <person name="Foley R."/>
            <person name="Gao L.L."/>
            <person name="Harrison M.J."/>
            <person name="Huang W."/>
            <person name="Hurgobin B."/>
            <person name="Li S."/>
            <person name="Liu C.W."/>
            <person name="McGrath A."/>
            <person name="Morahan G."/>
            <person name="Murray J."/>
            <person name="Weller J."/>
            <person name="Jian J."/>
            <person name="Singh K.B."/>
        </authorList>
    </citation>
    <scope>NUCLEOTIDE SEQUENCE [LARGE SCALE GENOMIC DNA]</scope>
    <source>
        <strain evidence="4">cv. Tanjil</strain>
        <tissue evidence="3">Whole plant</tissue>
    </source>
</reference>
<dbReference type="FunFam" id="3.30.559.10:FF:000046">
    <property type="entry name" value="Phenolic glucoside malonyltransferase 1"/>
    <property type="match status" value="1"/>
</dbReference>
<dbReference type="KEGG" id="lang:109337168"/>
<evidence type="ECO:0000256" key="2">
    <source>
        <dbReference type="ARBA" id="ARBA00023315"/>
    </source>
</evidence>
<evidence type="ECO:0000256" key="1">
    <source>
        <dbReference type="ARBA" id="ARBA00022679"/>
    </source>
</evidence>
<dbReference type="PANTHER" id="PTHR31625">
    <property type="match status" value="1"/>
</dbReference>
<dbReference type="Gramene" id="OIW16742">
    <property type="protein sequence ID" value="OIW16742"/>
    <property type="gene ID" value="TanjilG_14512"/>
</dbReference>
<name>A0A4P1RS57_LUPAN</name>
<keyword evidence="4" id="KW-1185">Reference proteome</keyword>
<keyword evidence="1" id="KW-0808">Transferase</keyword>
<dbReference type="OrthoDB" id="1862401at2759"/>
<organism evidence="3 4">
    <name type="scientific">Lupinus angustifolius</name>
    <name type="common">Narrow-leaved blue lupine</name>
    <dbReference type="NCBI Taxonomy" id="3871"/>
    <lineage>
        <taxon>Eukaryota</taxon>
        <taxon>Viridiplantae</taxon>
        <taxon>Streptophyta</taxon>
        <taxon>Embryophyta</taxon>
        <taxon>Tracheophyta</taxon>
        <taxon>Spermatophyta</taxon>
        <taxon>Magnoliopsida</taxon>
        <taxon>eudicotyledons</taxon>
        <taxon>Gunneridae</taxon>
        <taxon>Pentapetalae</taxon>
        <taxon>rosids</taxon>
        <taxon>fabids</taxon>
        <taxon>Fabales</taxon>
        <taxon>Fabaceae</taxon>
        <taxon>Papilionoideae</taxon>
        <taxon>50 kb inversion clade</taxon>
        <taxon>genistoids sensu lato</taxon>
        <taxon>core genistoids</taxon>
        <taxon>Genisteae</taxon>
        <taxon>Lupinus</taxon>
    </lineage>
</organism>
<dbReference type="EMBL" id="CM007362">
    <property type="protein sequence ID" value="OIW16742.1"/>
    <property type="molecule type" value="Genomic_DNA"/>
</dbReference>
<dbReference type="AlphaFoldDB" id="A0A4P1RS57"/>
<protein>
    <submittedName>
        <fullName evidence="3">Uncharacterized protein</fullName>
    </submittedName>
</protein>
<accession>A0A4P1RS57</accession>
<proteinExistence type="predicted"/>